<dbReference type="OrthoDB" id="241436at2759"/>
<reference evidence="3 4" key="1">
    <citation type="journal article" date="2014" name="Genome Announc.">
        <title>Trypanosoma cruzi Clone Dm28c Draft Genome Sequence.</title>
        <authorList>
            <person name="Grisard E.C."/>
            <person name="Teixeira S.M."/>
            <person name="de Almeida L.G."/>
            <person name="Stoco P.H."/>
            <person name="Gerber A.L."/>
            <person name="Talavera-Lopez C."/>
            <person name="Lima O.C."/>
            <person name="Andersson B."/>
            <person name="de Vasconcelos A.T."/>
        </authorList>
    </citation>
    <scope>NUCLEOTIDE SEQUENCE [LARGE SCALE GENOMIC DNA]</scope>
    <source>
        <strain evidence="3 4">Dm28c</strain>
    </source>
</reference>
<keyword evidence="1" id="KW-0812">Transmembrane</keyword>
<name>V5AXR3_TRYCR</name>
<dbReference type="InterPro" id="IPR013766">
    <property type="entry name" value="Thioredoxin_domain"/>
</dbReference>
<dbReference type="Proteomes" id="UP000017861">
    <property type="component" value="Unassembled WGS sequence"/>
</dbReference>
<sequence length="302" mass="34108">MHACEQIHPCYFVIYLLLLFPFFFVIVFVFFFVFGGDVLGSRIAFAVYPSRHGTAVNCGCRHIFFLFFLPLLPTFFLFFFSSYTWNTLPARRPAASDISHKQHMTDAIDVTTYADDRALGQVAPSLEKLEPIRGAKVAIEGGKVYVLYFFNTFYRGADPVNEELTVLSEKYGDRVVFVAISNDADKEKTEKYLNKTIVDENTKKPLRLAPPHILFDEKKATGKTYAEASNLTVMSCPMAFIVGGDGKIAWRQQFLQTFTISQSNFEAQLNHVLAGEALESNGPRPVVQVEEEAVEVEEMSLF</sequence>
<keyword evidence="1" id="KW-0472">Membrane</keyword>
<evidence type="ECO:0000256" key="1">
    <source>
        <dbReference type="SAM" id="Phobius"/>
    </source>
</evidence>
<dbReference type="EMBL" id="AYLP01000060">
    <property type="protein sequence ID" value="ESS65625.1"/>
    <property type="molecule type" value="Genomic_DNA"/>
</dbReference>
<dbReference type="AlphaFoldDB" id="V5AXR3"/>
<dbReference type="PROSITE" id="PS51352">
    <property type="entry name" value="THIOREDOXIN_2"/>
    <property type="match status" value="1"/>
</dbReference>
<evidence type="ECO:0000313" key="3">
    <source>
        <dbReference type="EMBL" id="ESS65625.1"/>
    </source>
</evidence>
<gene>
    <name evidence="3" type="ORF">TCDM_05896</name>
</gene>
<proteinExistence type="predicted"/>
<evidence type="ECO:0000313" key="4">
    <source>
        <dbReference type="Proteomes" id="UP000017861"/>
    </source>
</evidence>
<dbReference type="InterPro" id="IPR012336">
    <property type="entry name" value="Thioredoxin-like_fold"/>
</dbReference>
<feature type="transmembrane region" description="Helical" evidence="1">
    <location>
        <begin position="12"/>
        <end position="34"/>
    </location>
</feature>
<accession>V5AXR3</accession>
<organism evidence="3 4">
    <name type="scientific">Trypanosoma cruzi Dm28c</name>
    <dbReference type="NCBI Taxonomy" id="1416333"/>
    <lineage>
        <taxon>Eukaryota</taxon>
        <taxon>Discoba</taxon>
        <taxon>Euglenozoa</taxon>
        <taxon>Kinetoplastea</taxon>
        <taxon>Metakinetoplastina</taxon>
        <taxon>Trypanosomatida</taxon>
        <taxon>Trypanosomatidae</taxon>
        <taxon>Trypanosoma</taxon>
        <taxon>Schizotrypanum</taxon>
    </lineage>
</organism>
<protein>
    <recommendedName>
        <fullName evidence="2">Thioredoxin domain-containing protein</fullName>
    </recommendedName>
</protein>
<dbReference type="Pfam" id="PF13905">
    <property type="entry name" value="Thioredoxin_8"/>
    <property type="match status" value="1"/>
</dbReference>
<feature type="domain" description="Thioredoxin" evidence="2">
    <location>
        <begin position="117"/>
        <end position="274"/>
    </location>
</feature>
<comment type="caution">
    <text evidence="3">The sequence shown here is derived from an EMBL/GenBank/DDBJ whole genome shotgun (WGS) entry which is preliminary data.</text>
</comment>
<dbReference type="VEuPathDB" id="TriTrypDB:TCDM_05896"/>
<dbReference type="InterPro" id="IPR036249">
    <property type="entry name" value="Thioredoxin-like_sf"/>
</dbReference>
<keyword evidence="1" id="KW-1133">Transmembrane helix</keyword>
<feature type="transmembrane region" description="Helical" evidence="1">
    <location>
        <begin position="63"/>
        <end position="83"/>
    </location>
</feature>
<evidence type="ECO:0000259" key="2">
    <source>
        <dbReference type="PROSITE" id="PS51352"/>
    </source>
</evidence>
<dbReference type="Gene3D" id="3.40.30.10">
    <property type="entry name" value="Glutaredoxin"/>
    <property type="match status" value="1"/>
</dbReference>
<dbReference type="SUPFAM" id="SSF52833">
    <property type="entry name" value="Thioredoxin-like"/>
    <property type="match status" value="1"/>
</dbReference>